<proteinExistence type="predicted"/>
<evidence type="ECO:0000313" key="1">
    <source>
        <dbReference type="EMBL" id="CAD7197375.1"/>
    </source>
</evidence>
<dbReference type="EMBL" id="OA565614">
    <property type="protein sequence ID" value="CAD7197375.1"/>
    <property type="molecule type" value="Genomic_DNA"/>
</dbReference>
<sequence length="126" mass="13181">MLIKITKITLNITSEDFIELSRLKDLLEQSLLGARREVEGTTPEGPRFAVEVGEGTVLEAGVPLALGAGGGVVTPQEDASTGTRSIMVGALSLAPDIKVETLLATEKDTPVEVEGMIPLIADIAGR</sequence>
<name>A0A7R8Z8C9_TIMDO</name>
<protein>
    <submittedName>
        <fullName evidence="1">Uncharacterized protein</fullName>
    </submittedName>
</protein>
<gene>
    <name evidence="1" type="ORF">TDIB3V08_LOCUS3684</name>
</gene>
<dbReference type="AlphaFoldDB" id="A0A7R8Z8C9"/>
<accession>A0A7R8Z8C9</accession>
<reference evidence="1" key="1">
    <citation type="submission" date="2020-11" db="EMBL/GenBank/DDBJ databases">
        <authorList>
            <person name="Tran Van P."/>
        </authorList>
    </citation>
    <scope>NUCLEOTIDE SEQUENCE</scope>
</reference>
<organism evidence="1">
    <name type="scientific">Timema douglasi</name>
    <name type="common">Walking stick</name>
    <dbReference type="NCBI Taxonomy" id="61478"/>
    <lineage>
        <taxon>Eukaryota</taxon>
        <taxon>Metazoa</taxon>
        <taxon>Ecdysozoa</taxon>
        <taxon>Arthropoda</taxon>
        <taxon>Hexapoda</taxon>
        <taxon>Insecta</taxon>
        <taxon>Pterygota</taxon>
        <taxon>Neoptera</taxon>
        <taxon>Polyneoptera</taxon>
        <taxon>Phasmatodea</taxon>
        <taxon>Timematodea</taxon>
        <taxon>Timematoidea</taxon>
        <taxon>Timematidae</taxon>
        <taxon>Timema</taxon>
    </lineage>
</organism>